<keyword evidence="1" id="KW-0472">Membrane</keyword>
<dbReference type="AlphaFoldDB" id="A0A4Y8K1K2"/>
<dbReference type="Proteomes" id="UP000297472">
    <property type="component" value="Unassembled WGS sequence"/>
</dbReference>
<keyword evidence="3" id="KW-1185">Reference proteome</keyword>
<reference evidence="2 3" key="1">
    <citation type="submission" date="2019-03" db="EMBL/GenBank/DDBJ databases">
        <title>Genomics of glacier-inhabiting Cryobacterium strains.</title>
        <authorList>
            <person name="Liu Q."/>
            <person name="Xin Y.-H."/>
        </authorList>
    </citation>
    <scope>NUCLEOTIDE SEQUENCE [LARGE SCALE GENOMIC DNA]</scope>
    <source>
        <strain evidence="2 3">TMT1-51</strain>
    </source>
</reference>
<feature type="transmembrane region" description="Helical" evidence="1">
    <location>
        <begin position="53"/>
        <end position="70"/>
    </location>
</feature>
<sequence length="149" mass="15353">MTSSLNRMFGIVLGALFLLLGLLGFTATGNVGFVATEGGLLLGTFEVNPMLNVVYMLLGAALLIGGVASVRAAKIVNGTVGGILLLMGIIGFFIVGTEFNYLALNTADHVLNLVTGVALLGVALAAERRATPAMTTTAQKQSTYTSDTE</sequence>
<evidence type="ECO:0000313" key="3">
    <source>
        <dbReference type="Proteomes" id="UP000297472"/>
    </source>
</evidence>
<evidence type="ECO:0000256" key="1">
    <source>
        <dbReference type="SAM" id="Phobius"/>
    </source>
</evidence>
<dbReference type="EMBL" id="SOHA01000005">
    <property type="protein sequence ID" value="TFD32992.1"/>
    <property type="molecule type" value="Genomic_DNA"/>
</dbReference>
<evidence type="ECO:0000313" key="2">
    <source>
        <dbReference type="EMBL" id="TFD32992.1"/>
    </source>
</evidence>
<comment type="caution">
    <text evidence="2">The sequence shown here is derived from an EMBL/GenBank/DDBJ whole genome shotgun (WGS) entry which is preliminary data.</text>
</comment>
<name>A0A4Y8K1K2_9MICO</name>
<dbReference type="Pfam" id="PF14325">
    <property type="entry name" value="DUF4383"/>
    <property type="match status" value="1"/>
</dbReference>
<proteinExistence type="predicted"/>
<feature type="transmembrane region" description="Helical" evidence="1">
    <location>
        <begin position="82"/>
        <end position="103"/>
    </location>
</feature>
<dbReference type="RefSeq" id="WP_134422805.1">
    <property type="nucleotide sequence ID" value="NZ_SOHA01000005.1"/>
</dbReference>
<protein>
    <submittedName>
        <fullName evidence="2">DUF4383 domain-containing protein</fullName>
    </submittedName>
</protein>
<keyword evidence="1" id="KW-0812">Transmembrane</keyword>
<feature type="transmembrane region" description="Helical" evidence="1">
    <location>
        <begin position="109"/>
        <end position="126"/>
    </location>
</feature>
<keyword evidence="1" id="KW-1133">Transmembrane helix</keyword>
<organism evidence="2 3">
    <name type="scientific">Cryobacterium cryoconiti</name>
    <dbReference type="NCBI Taxonomy" id="1259239"/>
    <lineage>
        <taxon>Bacteria</taxon>
        <taxon>Bacillati</taxon>
        <taxon>Actinomycetota</taxon>
        <taxon>Actinomycetes</taxon>
        <taxon>Micrococcales</taxon>
        <taxon>Microbacteriaceae</taxon>
        <taxon>Cryobacterium</taxon>
    </lineage>
</organism>
<accession>A0A4Y8K1K2</accession>
<gene>
    <name evidence="2" type="ORF">E3T49_01425</name>
</gene>